<dbReference type="PhylomeDB" id="B8LWL9"/>
<dbReference type="AlphaFoldDB" id="B8LWL9"/>
<dbReference type="Pfam" id="PF07883">
    <property type="entry name" value="Cupin_2"/>
    <property type="match status" value="1"/>
</dbReference>
<evidence type="ECO:0000313" key="2">
    <source>
        <dbReference type="EMBL" id="EED24416.1"/>
    </source>
</evidence>
<dbReference type="InParanoid" id="B8LWL9"/>
<proteinExistence type="predicted"/>
<gene>
    <name evidence="2" type="ORF">TSTA_077750</name>
</gene>
<dbReference type="InterPro" id="IPR047142">
    <property type="entry name" value="OryJ/VirC-like"/>
</dbReference>
<feature type="domain" description="Cupin type-2" evidence="1">
    <location>
        <begin position="154"/>
        <end position="222"/>
    </location>
</feature>
<name>B8LWL9_TALSN</name>
<reference evidence="3" key="1">
    <citation type="journal article" date="2015" name="Genome Announc.">
        <title>Genome sequence of the AIDS-associated pathogen Penicillium marneffei (ATCC18224) and its near taxonomic relative Talaromyces stipitatus (ATCC10500).</title>
        <authorList>
            <person name="Nierman W.C."/>
            <person name="Fedorova-Abrams N.D."/>
            <person name="Andrianopoulos A."/>
        </authorList>
    </citation>
    <scope>NUCLEOTIDE SEQUENCE [LARGE SCALE GENOMIC DNA]</scope>
    <source>
        <strain evidence="3">ATCC 10500 / CBS 375.48 / QM 6759 / NRRL 1006</strain>
    </source>
</reference>
<keyword evidence="3" id="KW-1185">Reference proteome</keyword>
<dbReference type="HOGENOM" id="CLU_096188_0_0_1"/>
<protein>
    <recommendedName>
        <fullName evidence="1">Cupin type-2 domain-containing protein</fullName>
    </recommendedName>
</protein>
<evidence type="ECO:0000313" key="3">
    <source>
        <dbReference type="Proteomes" id="UP000001745"/>
    </source>
</evidence>
<dbReference type="Gene3D" id="2.60.120.10">
    <property type="entry name" value="Jelly Rolls"/>
    <property type="match status" value="1"/>
</dbReference>
<dbReference type="GeneID" id="8110229"/>
<dbReference type="SUPFAM" id="SSF51182">
    <property type="entry name" value="RmlC-like cupins"/>
    <property type="match status" value="1"/>
</dbReference>
<dbReference type="CDD" id="cd02231">
    <property type="entry name" value="cupin_BLL6423-like"/>
    <property type="match status" value="1"/>
</dbReference>
<dbReference type="InterPro" id="IPR013096">
    <property type="entry name" value="Cupin_2"/>
</dbReference>
<evidence type="ECO:0000259" key="1">
    <source>
        <dbReference type="Pfam" id="PF07883"/>
    </source>
</evidence>
<organism evidence="2 3">
    <name type="scientific">Talaromyces stipitatus (strain ATCC 10500 / CBS 375.48 / QM 6759 / NRRL 1006)</name>
    <name type="common">Penicillium stipitatum</name>
    <dbReference type="NCBI Taxonomy" id="441959"/>
    <lineage>
        <taxon>Eukaryota</taxon>
        <taxon>Fungi</taxon>
        <taxon>Dikarya</taxon>
        <taxon>Ascomycota</taxon>
        <taxon>Pezizomycotina</taxon>
        <taxon>Eurotiomycetes</taxon>
        <taxon>Eurotiomycetidae</taxon>
        <taxon>Eurotiales</taxon>
        <taxon>Trichocomaceae</taxon>
        <taxon>Talaromyces</taxon>
        <taxon>Talaromyces sect. Talaromyces</taxon>
    </lineage>
</organism>
<dbReference type="VEuPathDB" id="FungiDB:TSTA_077750"/>
<sequence>MSPAPPPREVIDGRYRYQIRPVNPNSGEPSHVHPMGLCAGIDEFAKESDTSIRTQRDIPRSFVTMAEDQILDNGLPQMNRFITDHAPDGKAIFSTEIPVPLSWQKLPNGARFALSYTTNEFPANLNGGLDITKYESYLQSPPGLTIPGGSVLRIVDVNPDSLSPMHRTVSLDYGVVIEGEVELILDSGEVRRMKRGDIAIQRGTMHAWRNPSKTDWARILFVLQESQPLQLENGKVLGEDYGHGMDSVPASHS</sequence>
<dbReference type="OrthoDB" id="5840532at2759"/>
<dbReference type="InterPro" id="IPR011051">
    <property type="entry name" value="RmlC_Cupin_sf"/>
</dbReference>
<dbReference type="InterPro" id="IPR014710">
    <property type="entry name" value="RmlC-like_jellyroll"/>
</dbReference>
<dbReference type="EMBL" id="EQ962652">
    <property type="protein sequence ID" value="EED24416.1"/>
    <property type="molecule type" value="Genomic_DNA"/>
</dbReference>
<dbReference type="eggNOG" id="ENOG502S90D">
    <property type="taxonomic scope" value="Eukaryota"/>
</dbReference>
<dbReference type="RefSeq" id="XP_002341803.1">
    <property type="nucleotide sequence ID" value="XM_002341762.1"/>
</dbReference>
<dbReference type="PANTHER" id="PTHR36156:SF3">
    <property type="entry name" value="CUPIN 2 CONSERVED BARREL DOMAIN-CONTAINING PROTEIN"/>
    <property type="match status" value="1"/>
</dbReference>
<accession>B8LWL9</accession>
<dbReference type="PANTHER" id="PTHR36156">
    <property type="entry name" value="SLR2101 PROTEIN"/>
    <property type="match status" value="1"/>
</dbReference>
<dbReference type="OMA" id="NWARMLY"/>
<dbReference type="Proteomes" id="UP000001745">
    <property type="component" value="Unassembled WGS sequence"/>
</dbReference>